<name>A0A9C6T8K7_DROAB</name>
<dbReference type="Proteomes" id="UP000515160">
    <property type="component" value="Chromosome 3"/>
</dbReference>
<reference evidence="2" key="1">
    <citation type="submission" date="2025-08" db="UniProtKB">
        <authorList>
            <consortium name="RefSeq"/>
        </authorList>
    </citation>
    <scope>IDENTIFICATION</scope>
    <source>
        <strain evidence="2">15112-1751.03</strain>
        <tissue evidence="2">Whole Adult</tissue>
    </source>
</reference>
<accession>A0A9C6T8K7</accession>
<dbReference type="PANTHER" id="PTHR43778:SF2">
    <property type="entry name" value="PYRUVATE CARBOXYLASE, MITOCHONDRIAL"/>
    <property type="match status" value="1"/>
</dbReference>
<dbReference type="InterPro" id="IPR055268">
    <property type="entry name" value="PCB-like"/>
</dbReference>
<protein>
    <submittedName>
        <fullName evidence="2">Pyruvate carboxylase, mitochondrial-like</fullName>
    </submittedName>
</protein>
<evidence type="ECO:0000313" key="1">
    <source>
        <dbReference type="Proteomes" id="UP000515160"/>
    </source>
</evidence>
<sequence length="147" mass="16119">MTEAAVRLLVTAIWEQHPEHTSGAGIAQADADIVDVVVDYMSDMASQPIMAALVASLQGALRREHSRDLLSTPQRCVQATRMCTLMKFLVEIHVHPKAKKELKCEVGAPMPDDVIDIRVKVVKRPLIVLSAMKMEMMAQSSVSGVVK</sequence>
<dbReference type="GeneID" id="127565699"/>
<proteinExistence type="predicted"/>
<dbReference type="GO" id="GO:0005737">
    <property type="term" value="C:cytoplasm"/>
    <property type="evidence" value="ECO:0007669"/>
    <property type="project" value="TreeGrafter"/>
</dbReference>
<dbReference type="RefSeq" id="XP_051861518.1">
    <property type="nucleotide sequence ID" value="XM_052005558.1"/>
</dbReference>
<dbReference type="PANTHER" id="PTHR43778">
    <property type="entry name" value="PYRUVATE CARBOXYLASE"/>
    <property type="match status" value="1"/>
</dbReference>
<dbReference type="GO" id="GO:0004736">
    <property type="term" value="F:pyruvate carboxylase activity"/>
    <property type="evidence" value="ECO:0007669"/>
    <property type="project" value="TreeGrafter"/>
</dbReference>
<gene>
    <name evidence="2" type="primary">LOC127565699</name>
</gene>
<dbReference type="OrthoDB" id="196847at2759"/>
<evidence type="ECO:0000313" key="2">
    <source>
        <dbReference type="RefSeq" id="XP_051861518.1"/>
    </source>
</evidence>
<dbReference type="GO" id="GO:0006094">
    <property type="term" value="P:gluconeogenesis"/>
    <property type="evidence" value="ECO:0007669"/>
    <property type="project" value="TreeGrafter"/>
</dbReference>
<keyword evidence="1" id="KW-1185">Reference proteome</keyword>
<organism evidence="1 2">
    <name type="scientific">Drosophila albomicans</name>
    <name type="common">Fruit fly</name>
    <dbReference type="NCBI Taxonomy" id="7291"/>
    <lineage>
        <taxon>Eukaryota</taxon>
        <taxon>Metazoa</taxon>
        <taxon>Ecdysozoa</taxon>
        <taxon>Arthropoda</taxon>
        <taxon>Hexapoda</taxon>
        <taxon>Insecta</taxon>
        <taxon>Pterygota</taxon>
        <taxon>Neoptera</taxon>
        <taxon>Endopterygota</taxon>
        <taxon>Diptera</taxon>
        <taxon>Brachycera</taxon>
        <taxon>Muscomorpha</taxon>
        <taxon>Ephydroidea</taxon>
        <taxon>Drosophilidae</taxon>
        <taxon>Drosophila</taxon>
    </lineage>
</organism>
<dbReference type="AlphaFoldDB" id="A0A9C6T8K7"/>